<dbReference type="RefSeq" id="XP_018246751.1">
    <property type="nucleotide sequence ID" value="XM_018400336.1"/>
</dbReference>
<dbReference type="EMBL" id="DS231706">
    <property type="protein sequence ID" value="KNB08706.1"/>
    <property type="molecule type" value="Genomic_DNA"/>
</dbReference>
<evidence type="ECO:0000313" key="3">
    <source>
        <dbReference type="Proteomes" id="UP000009097"/>
    </source>
</evidence>
<dbReference type="AlphaFoldDB" id="A0A0J9VCR8"/>
<evidence type="ECO:0000256" key="1">
    <source>
        <dbReference type="SAM" id="MobiDB-lite"/>
    </source>
</evidence>
<reference evidence="2" key="2">
    <citation type="journal article" date="2010" name="Nature">
        <title>Comparative genomics reveals mobile pathogenicity chromosomes in Fusarium.</title>
        <authorList>
            <person name="Ma L.J."/>
            <person name="van der Does H.C."/>
            <person name="Borkovich K.A."/>
            <person name="Coleman J.J."/>
            <person name="Daboussi M.J."/>
            <person name="Di Pietro A."/>
            <person name="Dufresne M."/>
            <person name="Freitag M."/>
            <person name="Grabherr M."/>
            <person name="Henrissat B."/>
            <person name="Houterman P.M."/>
            <person name="Kang S."/>
            <person name="Shim W.B."/>
            <person name="Woloshuk C."/>
            <person name="Xie X."/>
            <person name="Xu J.R."/>
            <person name="Antoniw J."/>
            <person name="Baker S.E."/>
            <person name="Bluhm B.H."/>
            <person name="Breakspear A."/>
            <person name="Brown D.W."/>
            <person name="Butchko R.A."/>
            <person name="Chapman S."/>
            <person name="Coulson R."/>
            <person name="Coutinho P.M."/>
            <person name="Danchin E.G."/>
            <person name="Diener A."/>
            <person name="Gale L.R."/>
            <person name="Gardiner D.M."/>
            <person name="Goff S."/>
            <person name="Hammond-Kosack K.E."/>
            <person name="Hilburn K."/>
            <person name="Hua-Van A."/>
            <person name="Jonkers W."/>
            <person name="Kazan K."/>
            <person name="Kodira C.D."/>
            <person name="Koehrsen M."/>
            <person name="Kumar L."/>
            <person name="Lee Y.H."/>
            <person name="Li L."/>
            <person name="Manners J.M."/>
            <person name="Miranda-Saavedra D."/>
            <person name="Mukherjee M."/>
            <person name="Park G."/>
            <person name="Park J."/>
            <person name="Park S.Y."/>
            <person name="Proctor R.H."/>
            <person name="Regev A."/>
            <person name="Ruiz-Roldan M.C."/>
            <person name="Sain D."/>
            <person name="Sakthikumar S."/>
            <person name="Sykes S."/>
            <person name="Schwartz D.C."/>
            <person name="Turgeon B.G."/>
            <person name="Wapinski I."/>
            <person name="Yoder O."/>
            <person name="Young S."/>
            <person name="Zeng Q."/>
            <person name="Zhou S."/>
            <person name="Galagan J."/>
            <person name="Cuomo C.A."/>
            <person name="Kistler H.C."/>
            <person name="Rep M."/>
        </authorList>
    </citation>
    <scope>NUCLEOTIDE SEQUENCE [LARGE SCALE GENOMIC DNA]</scope>
    <source>
        <strain evidence="2">4287</strain>
    </source>
</reference>
<dbReference type="VEuPathDB" id="FungiDB:FOXG_20055"/>
<protein>
    <submittedName>
        <fullName evidence="2">Uncharacterized protein</fullName>
    </submittedName>
</protein>
<organism evidence="2 3">
    <name type="scientific">Fusarium oxysporum f. sp. lycopersici (strain 4287 / CBS 123668 / FGSC 9935 / NRRL 34936)</name>
    <name type="common">Fusarium vascular wilt of tomato</name>
    <dbReference type="NCBI Taxonomy" id="426428"/>
    <lineage>
        <taxon>Eukaryota</taxon>
        <taxon>Fungi</taxon>
        <taxon>Dikarya</taxon>
        <taxon>Ascomycota</taxon>
        <taxon>Pezizomycotina</taxon>
        <taxon>Sordariomycetes</taxon>
        <taxon>Hypocreomycetidae</taxon>
        <taxon>Hypocreales</taxon>
        <taxon>Nectriaceae</taxon>
        <taxon>Fusarium</taxon>
        <taxon>Fusarium oxysporum species complex</taxon>
    </lineage>
</organism>
<proteinExistence type="predicted"/>
<dbReference type="KEGG" id="fox:FOXG_20055"/>
<gene>
    <name evidence="2" type="ORF">FOXG_20055</name>
</gene>
<dbReference type="GeneID" id="28960761"/>
<reference evidence="2" key="1">
    <citation type="submission" date="2007-04" db="EMBL/GenBank/DDBJ databases">
        <authorList>
            <consortium name="The Broad Institute Genome Sequencing Platform"/>
            <person name="Birren B."/>
            <person name="Lander E."/>
            <person name="Galagan J."/>
            <person name="Nusbaum C."/>
            <person name="Devon K."/>
            <person name="Ma L.-J."/>
            <person name="Jaffe D."/>
            <person name="Butler J."/>
            <person name="Alvarez P."/>
            <person name="Gnerre S."/>
            <person name="Grabherr M."/>
            <person name="Kleber M."/>
            <person name="Mauceli E."/>
            <person name="Brockman W."/>
            <person name="MacCallum I.A."/>
            <person name="Young S."/>
            <person name="LaButti K."/>
            <person name="DeCaprio D."/>
            <person name="Crawford M."/>
            <person name="Koehrsen M."/>
            <person name="Engels R."/>
            <person name="Montgomery P."/>
            <person name="Pearson M."/>
            <person name="Howarth C."/>
            <person name="Larson L."/>
            <person name="White J."/>
            <person name="O'Leary S."/>
            <person name="Kodira C."/>
            <person name="Zeng Q."/>
            <person name="Yandava C."/>
            <person name="Alvarado L."/>
            <person name="Kistler C."/>
            <person name="Shim W.-B."/>
            <person name="Kang S."/>
            <person name="Woloshuk C."/>
        </authorList>
    </citation>
    <scope>NUCLEOTIDE SEQUENCE</scope>
    <source>
        <strain evidence="2">4287</strain>
    </source>
</reference>
<sequence>MRSHFDPTSATSELPSSQSCPVCAVRPGHWAVAPLQGSVPNRASVAEQRSIEVK</sequence>
<name>A0A0J9VCR8_FUSO4</name>
<feature type="region of interest" description="Disordered" evidence="1">
    <location>
        <begin position="1"/>
        <end position="20"/>
    </location>
</feature>
<evidence type="ECO:0000313" key="2">
    <source>
        <dbReference type="EMBL" id="KNB08706.1"/>
    </source>
</evidence>
<accession>A0A0J9VCR8</accession>
<dbReference type="Proteomes" id="UP000009097">
    <property type="component" value="Unassembled WGS sequence"/>
</dbReference>